<dbReference type="InterPro" id="IPR037034">
    <property type="entry name" value="RNA_pol_Rpb2_2_sf"/>
</dbReference>
<keyword evidence="3 10" id="KW-0808">Transferase</keyword>
<evidence type="ECO:0000259" key="14">
    <source>
        <dbReference type="Pfam" id="PF04563"/>
    </source>
</evidence>
<name>A0A9N9FI07_9GLOM</name>
<evidence type="ECO:0000259" key="13">
    <source>
        <dbReference type="Pfam" id="PF04561"/>
    </source>
</evidence>
<feature type="domain" description="RNA polymerase Rpb2" evidence="13">
    <location>
        <begin position="216"/>
        <end position="404"/>
    </location>
</feature>
<dbReference type="InterPro" id="IPR007644">
    <property type="entry name" value="RNA_pol_bsu_protrusion"/>
</dbReference>
<dbReference type="Pfam" id="PF04561">
    <property type="entry name" value="RNA_pol_Rpb2_2"/>
    <property type="match status" value="1"/>
</dbReference>
<evidence type="ECO:0000256" key="4">
    <source>
        <dbReference type="ARBA" id="ARBA00022695"/>
    </source>
</evidence>
<feature type="domain" description="RNA polymerase Rpb2" evidence="17">
    <location>
        <begin position="661"/>
        <end position="734"/>
    </location>
</feature>
<dbReference type="Gene3D" id="3.90.1070.20">
    <property type="match status" value="1"/>
</dbReference>
<feature type="domain" description="DNA-directed RNA polymerase subunit 2 hybrid-binding" evidence="11">
    <location>
        <begin position="742"/>
        <end position="1113"/>
    </location>
</feature>
<dbReference type="InterPro" id="IPR007120">
    <property type="entry name" value="DNA-dir_RNAP_su2_dom"/>
</dbReference>
<dbReference type="InterPro" id="IPR007645">
    <property type="entry name" value="RNA_pol_Rpb2_3"/>
</dbReference>
<dbReference type="Pfam" id="PF04566">
    <property type="entry name" value="RNA_pol_Rpb2_4"/>
    <property type="match status" value="1"/>
</dbReference>
<dbReference type="Pfam" id="PF04565">
    <property type="entry name" value="RNA_pol_Rpb2_3"/>
    <property type="match status" value="1"/>
</dbReference>
<dbReference type="GO" id="GO:0046872">
    <property type="term" value="F:metal ion binding"/>
    <property type="evidence" value="ECO:0007669"/>
    <property type="project" value="UniProtKB-KW"/>
</dbReference>
<evidence type="ECO:0000256" key="2">
    <source>
        <dbReference type="ARBA" id="ARBA00022478"/>
    </source>
</evidence>
<dbReference type="GO" id="GO:0000428">
    <property type="term" value="C:DNA-directed RNA polymerase complex"/>
    <property type="evidence" value="ECO:0007669"/>
    <property type="project" value="UniProtKB-KW"/>
</dbReference>
<dbReference type="Pfam" id="PF04560">
    <property type="entry name" value="RNA_pol_Rpb2_7"/>
    <property type="match status" value="1"/>
</dbReference>
<dbReference type="GO" id="GO:0003899">
    <property type="term" value="F:DNA-directed RNA polymerase activity"/>
    <property type="evidence" value="ECO:0007669"/>
    <property type="project" value="UniProtKB-EC"/>
</dbReference>
<evidence type="ECO:0000256" key="3">
    <source>
        <dbReference type="ARBA" id="ARBA00022679"/>
    </source>
</evidence>
<dbReference type="Gene3D" id="3.90.1100.10">
    <property type="match status" value="1"/>
</dbReference>
<dbReference type="Gene3D" id="3.90.1110.10">
    <property type="entry name" value="RNA polymerase Rpb2, domain 2"/>
    <property type="match status" value="1"/>
</dbReference>
<comment type="similarity">
    <text evidence="1 9">Belongs to the RNA polymerase beta chain family.</text>
</comment>
<dbReference type="InterPro" id="IPR014724">
    <property type="entry name" value="RNA_pol_RPB2_OB-fold"/>
</dbReference>
<evidence type="ECO:0000259" key="17">
    <source>
        <dbReference type="Pfam" id="PF04567"/>
    </source>
</evidence>
<keyword evidence="19" id="KW-1185">Reference proteome</keyword>
<protein>
    <recommendedName>
        <fullName evidence="10">DNA-directed RNA polymerase subunit beta</fullName>
        <ecNumber evidence="10">2.7.7.6</ecNumber>
    </recommendedName>
</protein>
<evidence type="ECO:0000256" key="8">
    <source>
        <dbReference type="ARBA" id="ARBA00048552"/>
    </source>
</evidence>
<dbReference type="InterPro" id="IPR015712">
    <property type="entry name" value="DNA-dir_RNA_pol_su2"/>
</dbReference>
<dbReference type="InterPro" id="IPR007641">
    <property type="entry name" value="RNA_pol_Rpb2_7"/>
</dbReference>
<evidence type="ECO:0000259" key="15">
    <source>
        <dbReference type="Pfam" id="PF04565"/>
    </source>
</evidence>
<evidence type="ECO:0000256" key="5">
    <source>
        <dbReference type="ARBA" id="ARBA00022723"/>
    </source>
</evidence>
<evidence type="ECO:0000259" key="12">
    <source>
        <dbReference type="Pfam" id="PF04560"/>
    </source>
</evidence>
<keyword evidence="7 10" id="KW-0804">Transcription</keyword>
<sequence>MNFASFDSDSFMLSPENDFYGNEYEASSFESEILTDDDENTDQYYENGDEDKVDISQDECWKVISSFFKKRGIVRQQLDSYDEFIQNGLQDIIEQNREVVLIHAEGIDNKGRRICVSTLEFDGLLFSRPTITESDGSVIRLYPQEARLRNLTYASPLFIKTRLGTAIACEDNPNFNAICDEREEFTPWQNILIGKGGYFIINGSEKVLIAQERLANNVIFVFKKQPPSPYAYLAEIRSSGEKGLFVRTFTLKLLSKSGDLDDSERYIHATIPFLKKDIPVKILFVALGVSNEQDILQLIGALSDDEFTEVVKPCLGEGFIIQTKRMALDYIGRRATSPGIPQEKRIALAKRILEKEFIPHLGETFEFEKQKAYFLGYMIRQLLLCSMGRRPLDDRDHFGKKRLDLAGALLSNLFNNLFKKMVKDMTILMKKMLAEKREINLEMIIKSQTITNGMRYSLGTGNWGDAKRAMQSKSGVAQVLNRFTYASTLSHLRRCNAPVSRGGKVTRPRYLHNTHWGYVCPAETPEGQACGLMKNLSLMAYVSVGSSNNLIIEHIHATGLLDSQININPDIHLATKVLMNGSWIGITHNDELLYNTLKELKKSGDFNHDISIVNDIRSKEIRIYSDPGRVCRPLFVVRNSRLKIKRSLKKSHNKKKNIFDWENLIYNGFIEYLDAEEEEFALICMTPEDLKDSRVGFAYESIGMEPPTRPHNWIERTKKPTAYTNRWTHCEIHPSMILGVTASLIPFPDHNQSPRNTYQAAMGKQAMGMYATNFQSRMDVVAHILYYPQKPLVTTKVMEYLKFRELPAGHNAIVAILCYEGYNQEDSIIMNQDSVDRGMFRSFIFRNYQENEKRKGVVSYDEIMKPTYSDTVGLRYGSAEKLDDDGVVSPGMPVTEGDILIGKTTTLTPEDAMLGQRGICQKYRNLSTTLRRSEAGFVDHVVITSDQDALKSAKVRVRNTRIPEMGDKFASRHGQKGTIGILYRQEDMPFTREGIIPDIIINPHAIPSRMTVGHLIECLLGKLVVLTGNEGDSTPFTDVTVDSISSKLKELGHNPYGNEVMYNGYTGKKLEARVFIGPTYYQRLKHMVHDKIHSRARGPLNILTRQPVEGRNRDGGLRFGEMERDCMISHGTALFLKERLFDVSDPFYMHVCDLCGLMALANISKGIYECRICKNSTRVSLVQIPYACKMLFQELMSMNISPRLYLET</sequence>
<dbReference type="GO" id="GO:0006351">
    <property type="term" value="P:DNA-templated transcription"/>
    <property type="evidence" value="ECO:0007669"/>
    <property type="project" value="InterPro"/>
</dbReference>
<dbReference type="PANTHER" id="PTHR20856">
    <property type="entry name" value="DNA-DIRECTED RNA POLYMERASE I SUBUNIT 2"/>
    <property type="match status" value="1"/>
</dbReference>
<comment type="function">
    <text evidence="10">DNA-dependent RNA polymerase catalyzes the transcription of DNA into RNA using the four ribonucleoside triphosphates as substrates.</text>
</comment>
<dbReference type="FunFam" id="2.40.270.10:FF:000011">
    <property type="entry name" value="DNA-directed RNA polymerase subunit beta"/>
    <property type="match status" value="1"/>
</dbReference>
<dbReference type="Pfam" id="PF04567">
    <property type="entry name" value="RNA_pol_Rpb2_5"/>
    <property type="match status" value="1"/>
</dbReference>
<evidence type="ECO:0000313" key="18">
    <source>
        <dbReference type="EMBL" id="CAG8537563.1"/>
    </source>
</evidence>
<dbReference type="CDD" id="cd00653">
    <property type="entry name" value="RNA_pol_B_RPB2"/>
    <property type="match status" value="1"/>
</dbReference>
<comment type="caution">
    <text evidence="18">The sequence shown here is derived from an EMBL/GenBank/DDBJ whole genome shotgun (WGS) entry which is preliminary data.</text>
</comment>
<proteinExistence type="inferred from homology"/>
<dbReference type="Pfam" id="PF04563">
    <property type="entry name" value="RNA_pol_Rpb2_1"/>
    <property type="match status" value="2"/>
</dbReference>
<evidence type="ECO:0000256" key="6">
    <source>
        <dbReference type="ARBA" id="ARBA00022833"/>
    </source>
</evidence>
<dbReference type="Proteomes" id="UP000789706">
    <property type="component" value="Unassembled WGS sequence"/>
</dbReference>
<dbReference type="EC" id="2.7.7.6" evidence="10"/>
<evidence type="ECO:0000259" key="11">
    <source>
        <dbReference type="Pfam" id="PF00562"/>
    </source>
</evidence>
<gene>
    <name evidence="18" type="ORF">DEBURN_LOCUS6448</name>
</gene>
<organism evidence="18 19">
    <name type="scientific">Diversispora eburnea</name>
    <dbReference type="NCBI Taxonomy" id="1213867"/>
    <lineage>
        <taxon>Eukaryota</taxon>
        <taxon>Fungi</taxon>
        <taxon>Fungi incertae sedis</taxon>
        <taxon>Mucoromycota</taxon>
        <taxon>Glomeromycotina</taxon>
        <taxon>Glomeromycetes</taxon>
        <taxon>Diversisporales</taxon>
        <taxon>Diversisporaceae</taxon>
        <taxon>Diversispora</taxon>
    </lineage>
</organism>
<dbReference type="EMBL" id="CAJVPK010000664">
    <property type="protein sequence ID" value="CAG8537563.1"/>
    <property type="molecule type" value="Genomic_DNA"/>
</dbReference>
<keyword evidence="5" id="KW-0479">Metal-binding</keyword>
<dbReference type="FunFam" id="3.90.1800.10:FF:000002">
    <property type="entry name" value="DNA-directed RNA polymerase subunit beta"/>
    <property type="match status" value="1"/>
</dbReference>
<feature type="domain" description="RNA polymerase Rpb2" evidence="15">
    <location>
        <begin position="478"/>
        <end position="542"/>
    </location>
</feature>
<reference evidence="18" key="1">
    <citation type="submission" date="2021-06" db="EMBL/GenBank/DDBJ databases">
        <authorList>
            <person name="Kallberg Y."/>
            <person name="Tangrot J."/>
            <person name="Rosling A."/>
        </authorList>
    </citation>
    <scope>NUCLEOTIDE SEQUENCE</scope>
    <source>
        <strain evidence="18">AZ414A</strain>
    </source>
</reference>
<feature type="domain" description="RNA polymerase Rpb2" evidence="12">
    <location>
        <begin position="1115"/>
        <end position="1206"/>
    </location>
</feature>
<evidence type="ECO:0000256" key="1">
    <source>
        <dbReference type="ARBA" id="ARBA00006835"/>
    </source>
</evidence>
<dbReference type="InterPro" id="IPR007121">
    <property type="entry name" value="RNA_pol_bsu_CS"/>
</dbReference>
<accession>A0A9N9FI07</accession>
<dbReference type="InterPro" id="IPR007646">
    <property type="entry name" value="RNA_pol_Rpb2_4"/>
</dbReference>
<evidence type="ECO:0000256" key="10">
    <source>
        <dbReference type="RuleBase" id="RU363031"/>
    </source>
</evidence>
<dbReference type="AlphaFoldDB" id="A0A9N9FI07"/>
<dbReference type="Gene3D" id="2.40.270.10">
    <property type="entry name" value="DNA-directed RNA polymerase, subunit 2, domain 6"/>
    <property type="match status" value="1"/>
</dbReference>
<dbReference type="Gene3D" id="3.90.1800.10">
    <property type="entry name" value="RNA polymerase alpha subunit dimerisation domain"/>
    <property type="match status" value="1"/>
</dbReference>
<keyword evidence="2 10" id="KW-0240">DNA-directed RNA polymerase</keyword>
<dbReference type="OrthoDB" id="10248617at2759"/>
<feature type="domain" description="RNA polymerase beta subunit protrusion" evidence="14">
    <location>
        <begin position="195"/>
        <end position="452"/>
    </location>
</feature>
<dbReference type="InterPro" id="IPR007647">
    <property type="entry name" value="RNA_pol_Rpb2_5"/>
</dbReference>
<dbReference type="GO" id="GO:0003677">
    <property type="term" value="F:DNA binding"/>
    <property type="evidence" value="ECO:0007669"/>
    <property type="project" value="InterPro"/>
</dbReference>
<dbReference type="GO" id="GO:0032549">
    <property type="term" value="F:ribonucleoside binding"/>
    <property type="evidence" value="ECO:0007669"/>
    <property type="project" value="InterPro"/>
</dbReference>
<dbReference type="InterPro" id="IPR007642">
    <property type="entry name" value="RNA_pol_Rpb2_2"/>
</dbReference>
<dbReference type="Gene3D" id="2.40.50.150">
    <property type="match status" value="1"/>
</dbReference>
<comment type="catalytic activity">
    <reaction evidence="8 10">
        <text>RNA(n) + a ribonucleoside 5'-triphosphate = RNA(n+1) + diphosphate</text>
        <dbReference type="Rhea" id="RHEA:21248"/>
        <dbReference type="Rhea" id="RHEA-COMP:14527"/>
        <dbReference type="Rhea" id="RHEA-COMP:17342"/>
        <dbReference type="ChEBI" id="CHEBI:33019"/>
        <dbReference type="ChEBI" id="CHEBI:61557"/>
        <dbReference type="ChEBI" id="CHEBI:140395"/>
        <dbReference type="EC" id="2.7.7.6"/>
    </reaction>
</comment>
<dbReference type="SUPFAM" id="SSF64484">
    <property type="entry name" value="beta and beta-prime subunits of DNA dependent RNA-polymerase"/>
    <property type="match status" value="1"/>
</dbReference>
<keyword evidence="6" id="KW-0862">Zinc</keyword>
<evidence type="ECO:0000313" key="19">
    <source>
        <dbReference type="Proteomes" id="UP000789706"/>
    </source>
</evidence>
<dbReference type="PROSITE" id="PS01166">
    <property type="entry name" value="RNA_POL_BETA"/>
    <property type="match status" value="1"/>
</dbReference>
<feature type="domain" description="RNA polymerase beta subunit protrusion" evidence="14">
    <location>
        <begin position="73"/>
        <end position="165"/>
    </location>
</feature>
<dbReference type="Pfam" id="PF00562">
    <property type="entry name" value="RNA_pol_Rpb2_6"/>
    <property type="match status" value="1"/>
</dbReference>
<evidence type="ECO:0000259" key="16">
    <source>
        <dbReference type="Pfam" id="PF04566"/>
    </source>
</evidence>
<dbReference type="InterPro" id="IPR037033">
    <property type="entry name" value="DNA-dir_RNAP_su2_hyb_sf"/>
</dbReference>
<evidence type="ECO:0000256" key="9">
    <source>
        <dbReference type="RuleBase" id="RU000434"/>
    </source>
</evidence>
<keyword evidence="4 10" id="KW-0548">Nucleotidyltransferase</keyword>
<feature type="domain" description="RNA polymerase Rpb2" evidence="16">
    <location>
        <begin position="577"/>
        <end position="637"/>
    </location>
</feature>
<evidence type="ECO:0000256" key="7">
    <source>
        <dbReference type="ARBA" id="ARBA00023163"/>
    </source>
</evidence>